<feature type="compositionally biased region" description="Low complexity" evidence="16">
    <location>
        <begin position="296"/>
        <end position="319"/>
    </location>
</feature>
<dbReference type="VEuPathDB" id="FungiDB:BDBG_09179"/>
<evidence type="ECO:0000256" key="15">
    <source>
        <dbReference type="SAM" id="Coils"/>
    </source>
</evidence>
<feature type="compositionally biased region" description="Low complexity" evidence="16">
    <location>
        <begin position="740"/>
        <end position="750"/>
    </location>
</feature>
<evidence type="ECO:0000256" key="8">
    <source>
        <dbReference type="ARBA" id="ARBA00022777"/>
    </source>
</evidence>
<feature type="compositionally biased region" description="Polar residues" evidence="16">
    <location>
        <begin position="1118"/>
        <end position="1135"/>
    </location>
</feature>
<keyword evidence="4 14" id="KW-0963">Cytoplasm</keyword>
<evidence type="ECO:0000256" key="3">
    <source>
        <dbReference type="ARBA" id="ARBA00012893"/>
    </source>
</evidence>
<evidence type="ECO:0000256" key="2">
    <source>
        <dbReference type="ARBA" id="ARBA00005609"/>
    </source>
</evidence>
<feature type="compositionally biased region" description="Gly residues" evidence="16">
    <location>
        <begin position="1249"/>
        <end position="1258"/>
    </location>
</feature>
<dbReference type="PANTHER" id="PTHR12750:SF9">
    <property type="entry name" value="INOSITOL HEXAKISPHOSPHATE AND DIPHOSPHOINOSITOL-PENTAKISPHOSPHATE KINASE"/>
    <property type="match status" value="1"/>
</dbReference>
<organism evidence="19 20">
    <name type="scientific">Blastomyces gilchristii (strain SLH14081)</name>
    <name type="common">Blastomyces dermatitidis</name>
    <dbReference type="NCBI Taxonomy" id="559298"/>
    <lineage>
        <taxon>Eukaryota</taxon>
        <taxon>Fungi</taxon>
        <taxon>Dikarya</taxon>
        <taxon>Ascomycota</taxon>
        <taxon>Pezizomycotina</taxon>
        <taxon>Eurotiomycetes</taxon>
        <taxon>Eurotiomycetidae</taxon>
        <taxon>Onygenales</taxon>
        <taxon>Ajellomycetaceae</taxon>
        <taxon>Blastomyces</taxon>
    </lineage>
</organism>
<dbReference type="EMBL" id="GG657483">
    <property type="protein sequence ID" value="OAT14088.1"/>
    <property type="molecule type" value="Genomic_DNA"/>
</dbReference>
<evidence type="ECO:0000256" key="6">
    <source>
        <dbReference type="ARBA" id="ARBA00022679"/>
    </source>
</evidence>
<feature type="compositionally biased region" description="Basic and acidic residues" evidence="16">
    <location>
        <begin position="186"/>
        <end position="195"/>
    </location>
</feature>
<feature type="compositionally biased region" description="Low complexity" evidence="16">
    <location>
        <begin position="263"/>
        <end position="280"/>
    </location>
</feature>
<reference evidence="20" key="1">
    <citation type="journal article" date="2015" name="PLoS Genet.">
        <title>The dynamic genome and transcriptome of the human fungal pathogen Blastomyces and close relative Emmonsia.</title>
        <authorList>
            <person name="Munoz J.F."/>
            <person name="Gauthier G.M."/>
            <person name="Desjardins C.A."/>
            <person name="Gallo J.E."/>
            <person name="Holder J."/>
            <person name="Sullivan T.D."/>
            <person name="Marty A.J."/>
            <person name="Carmen J.C."/>
            <person name="Chen Z."/>
            <person name="Ding L."/>
            <person name="Gujja S."/>
            <person name="Magrini V."/>
            <person name="Misas E."/>
            <person name="Mitreva M."/>
            <person name="Priest M."/>
            <person name="Saif S."/>
            <person name="Whiston E.A."/>
            <person name="Young S."/>
            <person name="Zeng Q."/>
            <person name="Goldman W.E."/>
            <person name="Mardis E.R."/>
            <person name="Taylor J.W."/>
            <person name="McEwen J.G."/>
            <person name="Clay O.K."/>
            <person name="Klein B.S."/>
            <person name="Cuomo C.A."/>
        </authorList>
    </citation>
    <scope>NUCLEOTIDE SEQUENCE [LARGE SCALE GENOMIC DNA]</scope>
    <source>
        <strain evidence="20">SLH14081</strain>
    </source>
</reference>
<name>A0A179V3R5_BLAGS</name>
<dbReference type="STRING" id="559298.A0A179V3R5"/>
<accession>A0A179V3R5</accession>
<evidence type="ECO:0000256" key="13">
    <source>
        <dbReference type="ARBA" id="ARBA00071668"/>
    </source>
</evidence>
<keyword evidence="20" id="KW-1185">Reference proteome</keyword>
<dbReference type="GO" id="GO:0052843">
    <property type="term" value="F:inositol-1-diphosphate-2,3,4,5,6-pentakisphosphate diphosphatase activity"/>
    <property type="evidence" value="ECO:0007669"/>
    <property type="project" value="UniProtKB-ARBA"/>
</dbReference>
<feature type="domain" description="VIP1 N-terminal" evidence="18">
    <location>
        <begin position="330"/>
        <end position="418"/>
    </location>
</feature>
<evidence type="ECO:0000259" key="18">
    <source>
        <dbReference type="Pfam" id="PF18086"/>
    </source>
</evidence>
<dbReference type="Pfam" id="PF18086">
    <property type="entry name" value="PPIP5K2_N"/>
    <property type="match status" value="1"/>
</dbReference>
<keyword evidence="8 14" id="KW-0418">Kinase</keyword>
<evidence type="ECO:0000256" key="1">
    <source>
        <dbReference type="ARBA" id="ARBA00004245"/>
    </source>
</evidence>
<comment type="catalytic activity">
    <reaction evidence="11">
        <text>5-diphospho-1D-myo-inositol 1,2,3,4,6-pentakisphosphate + ATP + H(+) = 1,5-bis(diphospho)-1D-myo-inositol 2,3,4,6-tetrakisphosphate + ADP</text>
        <dbReference type="Rhea" id="RHEA:10276"/>
        <dbReference type="ChEBI" id="CHEBI:15378"/>
        <dbReference type="ChEBI" id="CHEBI:30616"/>
        <dbReference type="ChEBI" id="CHEBI:58628"/>
        <dbReference type="ChEBI" id="CHEBI:77983"/>
        <dbReference type="ChEBI" id="CHEBI:456216"/>
        <dbReference type="EC" id="2.7.4.24"/>
    </reaction>
    <physiologicalReaction direction="left-to-right" evidence="11">
        <dbReference type="Rhea" id="RHEA:10277"/>
    </physiologicalReaction>
</comment>
<evidence type="ECO:0000259" key="17">
    <source>
        <dbReference type="Pfam" id="PF08443"/>
    </source>
</evidence>
<keyword evidence="10" id="KW-0206">Cytoskeleton</keyword>
<comment type="function">
    <text evidence="14">Bifunctional inositol kinase that acts in concert with the IP6K kinases to synthesize the diphosphate group-containing inositol pyrophosphates diphosphoinositol pentakisphosphate, PP-InsP5, and bis-diphosphoinositol tetrakisphosphate, (PP)2-InsP4. PP-InsP5 and (PP)2-InsP4, also respectively called InsP7 and InsP8, may regulate a variety of cellular processes, including apoptosis, vesicle trafficking, cytoskeletal dynamics, and exocytosis. Phosphorylates inositol hexakisphosphate (InsP6).</text>
</comment>
<comment type="catalytic activity">
    <reaction evidence="12">
        <text>1D-myo-inositol hexakisphosphate + ATP = 1-diphospho-1D-myo-inositol 2,3,4,5,6-pentakisphosphate + ADP</text>
        <dbReference type="Rhea" id="RHEA:37459"/>
        <dbReference type="ChEBI" id="CHEBI:30616"/>
        <dbReference type="ChEBI" id="CHEBI:58130"/>
        <dbReference type="ChEBI" id="CHEBI:74946"/>
        <dbReference type="ChEBI" id="CHEBI:456216"/>
        <dbReference type="EC" id="2.7.4.24"/>
    </reaction>
    <physiologicalReaction direction="left-to-right" evidence="12">
        <dbReference type="Rhea" id="RHEA:37460"/>
    </physiologicalReaction>
</comment>
<keyword evidence="6 14" id="KW-0808">Transferase</keyword>
<feature type="region of interest" description="Disordered" evidence="16">
    <location>
        <begin position="1205"/>
        <end position="1267"/>
    </location>
</feature>
<dbReference type="FunFam" id="3.30.470.20:FF:000036">
    <property type="entry name" value="Inositol hexakisphosphate and diphosphoinositol-pentakisphosphate kinase"/>
    <property type="match status" value="1"/>
</dbReference>
<dbReference type="Gene3D" id="3.40.50.11950">
    <property type="match status" value="1"/>
</dbReference>
<feature type="region of interest" description="Disordered" evidence="16">
    <location>
        <begin position="882"/>
        <end position="946"/>
    </location>
</feature>
<dbReference type="GO" id="GO:0006020">
    <property type="term" value="P:inositol metabolic process"/>
    <property type="evidence" value="ECO:0007669"/>
    <property type="project" value="TreeGrafter"/>
</dbReference>
<proteinExistence type="inferred from homology"/>
<keyword evidence="7 14" id="KW-0547">Nucleotide-binding</keyword>
<dbReference type="PANTHER" id="PTHR12750">
    <property type="entry name" value="DIPHOSPHOINOSITOL PENTAKISPHOSPHATE KINASE"/>
    <property type="match status" value="1"/>
</dbReference>
<comment type="similarity">
    <text evidence="2 14">Belongs to the histidine acid phosphatase family. VIP1 subfamily.</text>
</comment>
<dbReference type="Pfam" id="PF08443">
    <property type="entry name" value="RimK"/>
    <property type="match status" value="1"/>
</dbReference>
<keyword evidence="15" id="KW-0175">Coiled coil</keyword>
<sequence length="1523" mass="166180">MAADSMDSVNVIITAGTDNAGASPVPAPAPASILAATDINTNTDTTTTDTSTSTATAIDRTSQQMQTPAAASPSGSAAAAASVPAPKAATPSLDHQQPQPQPQTQTQTNSAADRNMLAGDSSKTVASSTATTTGAATTPITITTTTTTTTATATAAATAPSTATSPTPTPAIPTTIRPRPNQTFATERDTPRDSHRVSFSSLYSLGSTIYSATGDRITSTGTSSVAGSIKGGMEGAAVRNSSGLLGLGNGVDTAPVGDSIINSPTTAPSPGPGAVASPIPRSDAGTDGRPTTNWVSRPARSSSRTPRRFSGSTAASSASEADPKVPFIGKIGVCALDVKARSKPSQNILTRLQSKGDFEVIVFGDKVILDEDVENWPVCDFLIAFFSDGFPLDKAIAYAKLRKPFCINDLPMQKVLWDRRLCLRILDQMGVRTPKRLEVNRDGGPKLECQKLAKHLYELTGVKLEGPDNGTGGGIPRTQSVSMSEDGETLIVDGKAFKKPFVEKPVSGEDHNIHIYFPNDHQYGGGGRRLFRKIGNKSSEYDPNLTVPRSVLEKDGSYLYEQFLRVDNAEDVKAYTVGPDFCHAETRKSPVVDGLVRRNTHGKELRYITKLSKEEATMATKISNGFGQRICGFDMLRVGDKSYVIDVNGWSFVKDNNDYYDKCAKILREMFISQKLRREGKIEHLEGPPLEMAAPRKNISGSHRQTLKSLLKSPSMTRMQGQYYNQKAHPSVSADLTPATTTFPTPFSDSSDSKHPGAFPAMSDGQYAVKVKSEDDTTSTDPSLTEPVAAPPPASKHSWKLKGMVAVIRHADRTPKQKFKFTFHTQPFIDLLKGHQEEVVIKGELALRSVSDAVNVAMKEGIEDMEKLKLLQASLHHKGGWPGTKVQIKPMFRRRTADELRNRDRSNNALSPVSEKPNEGESTQGSTGAEGDGTHPLTHIRSNSMSGPTFSRFSAVENDLILDKLQLVIKWGGEPTHAARYQSQDVGLNMRDDLKLMNKEALNDVRIFTSSERRVSTSAQIFASAFLDQKDVPEDFIQVRKDLLDDSNAAKDEMDKVKKKLKLLLREGNSAPPQFAWPKENFPEPSIVLSTVVELMKFHRKVMRYNFARLESELNSTSAARSGSDGQCKNGNQDTPALGSIQGRWCAGEDPQLFKERWEKLFAEFCDTEKVDPGKLSELYDSMKFDALHNRQFLDWVFVPPDSMLQADGGKQNGQGSPNDKMNSAGMESVESGSNMSQRSQQQRPNDSGSGGGGGDASGAGEKGDDKYNTLAHRLGLRRKSVLDLPAMHPIGPLEDWYDSYFKLYAGSTQTKTKTDKRLSRLRQLYKLAKVLFDFVTPQEYGIDDSEKLEIGLLTSLPLLREIVMDLEEVQASPDAKSFFYFTKESHIYTLLNCILEGGIQTKIARRAIPELDYLSQICFELYEAQDSESATFSYSIRISISPGCHTFDPLDVQLDSRHAIGCAPRRSLTAHQDWKEVIETLKAKFDTVKLPKSFIAVNLSDKHAAAKYVNDKEEDIAVAESG</sequence>
<feature type="region of interest" description="Disordered" evidence="16">
    <location>
        <begin position="152"/>
        <end position="195"/>
    </location>
</feature>
<dbReference type="GeneID" id="8508412"/>
<dbReference type="GO" id="GO:0032958">
    <property type="term" value="P:inositol phosphate biosynthetic process"/>
    <property type="evidence" value="ECO:0007669"/>
    <property type="project" value="TreeGrafter"/>
</dbReference>
<dbReference type="GO" id="GO:0052723">
    <property type="term" value="F:inositol hexakisphosphate 1-kinase activity"/>
    <property type="evidence" value="ECO:0007669"/>
    <property type="project" value="UniProtKB-ARBA"/>
</dbReference>
<dbReference type="Gene3D" id="3.40.50.1240">
    <property type="entry name" value="Phosphoglycerate mutase-like"/>
    <property type="match status" value="2"/>
</dbReference>
<feature type="region of interest" description="Disordered" evidence="16">
    <location>
        <begin position="36"/>
        <end position="110"/>
    </location>
</feature>
<feature type="region of interest" description="Disordered" evidence="16">
    <location>
        <begin position="729"/>
        <end position="796"/>
    </location>
</feature>
<dbReference type="Proteomes" id="UP000002038">
    <property type="component" value="Unassembled WGS sequence"/>
</dbReference>
<dbReference type="GO" id="GO:0005524">
    <property type="term" value="F:ATP binding"/>
    <property type="evidence" value="ECO:0007669"/>
    <property type="project" value="UniProtKB-KW"/>
</dbReference>
<feature type="coiled-coil region" evidence="15">
    <location>
        <begin position="1040"/>
        <end position="1067"/>
    </location>
</feature>
<protein>
    <recommendedName>
        <fullName evidence="13 14">Inositol hexakisphosphate and diphosphoinositol-pentakisphosphate kinase</fullName>
        <ecNumber evidence="3 14">2.7.4.24</ecNumber>
    </recommendedName>
</protein>
<feature type="compositionally biased region" description="Low complexity" evidence="16">
    <location>
        <begin position="152"/>
        <end position="176"/>
    </location>
</feature>
<evidence type="ECO:0000256" key="11">
    <source>
        <dbReference type="ARBA" id="ARBA00033696"/>
    </source>
</evidence>
<evidence type="ECO:0000256" key="10">
    <source>
        <dbReference type="ARBA" id="ARBA00023212"/>
    </source>
</evidence>
<evidence type="ECO:0000313" key="20">
    <source>
        <dbReference type="Proteomes" id="UP000002038"/>
    </source>
</evidence>
<evidence type="ECO:0000256" key="7">
    <source>
        <dbReference type="ARBA" id="ARBA00022741"/>
    </source>
</evidence>
<dbReference type="GO" id="GO:0033857">
    <property type="term" value="F:5-diphosphoinositol pentakisphosphate 1-kinase activity"/>
    <property type="evidence" value="ECO:0007669"/>
    <property type="project" value="TreeGrafter"/>
</dbReference>
<feature type="region of interest" description="Disordered" evidence="16">
    <location>
        <begin position="1118"/>
        <end position="1137"/>
    </location>
</feature>
<dbReference type="GO" id="GO:0005856">
    <property type="term" value="C:cytoskeleton"/>
    <property type="evidence" value="ECO:0007669"/>
    <property type="project" value="UniProtKB-SubCell"/>
</dbReference>
<dbReference type="InterPro" id="IPR013651">
    <property type="entry name" value="ATP-grasp_RimK-type"/>
</dbReference>
<feature type="domain" description="ATP-grasp fold RimK-type" evidence="17">
    <location>
        <begin position="558"/>
        <end position="649"/>
    </location>
</feature>
<evidence type="ECO:0000313" key="19">
    <source>
        <dbReference type="EMBL" id="OAT14088.1"/>
    </source>
</evidence>
<feature type="compositionally biased region" description="Low complexity" evidence="16">
    <location>
        <begin position="68"/>
        <end position="108"/>
    </location>
</feature>
<keyword evidence="5" id="KW-0597">Phosphoprotein</keyword>
<evidence type="ECO:0000256" key="4">
    <source>
        <dbReference type="ARBA" id="ARBA00022490"/>
    </source>
</evidence>
<evidence type="ECO:0000256" key="12">
    <source>
        <dbReference type="ARBA" id="ARBA00034629"/>
    </source>
</evidence>
<feature type="region of interest" description="Disordered" evidence="16">
    <location>
        <begin position="256"/>
        <end position="319"/>
    </location>
</feature>
<dbReference type="RefSeq" id="XP_002620493.1">
    <property type="nucleotide sequence ID" value="XM_002620447.1"/>
</dbReference>
<dbReference type="InterPro" id="IPR037446">
    <property type="entry name" value="His_Pase_VIP1"/>
</dbReference>
<dbReference type="Pfam" id="PF00328">
    <property type="entry name" value="His_Phos_2"/>
    <property type="match status" value="1"/>
</dbReference>
<dbReference type="InterPro" id="IPR000560">
    <property type="entry name" value="His_Pase_clade-2"/>
</dbReference>
<dbReference type="KEGG" id="bgh:BDBG_09179"/>
<feature type="compositionally biased region" description="Polar residues" evidence="16">
    <location>
        <begin position="1231"/>
        <end position="1246"/>
    </location>
</feature>
<dbReference type="GO" id="GO:0005829">
    <property type="term" value="C:cytosol"/>
    <property type="evidence" value="ECO:0007669"/>
    <property type="project" value="TreeGrafter"/>
</dbReference>
<dbReference type="OrthoDB" id="18042at2759"/>
<feature type="compositionally biased region" description="Low complexity" evidence="16">
    <location>
        <begin position="36"/>
        <end position="59"/>
    </location>
</feature>
<comment type="subcellular location">
    <subcellularLocation>
        <location evidence="1 14">Cytoplasm</location>
        <location evidence="1 14">Cytoskeleton</location>
    </subcellularLocation>
</comment>
<gene>
    <name evidence="19" type="ORF">BDBG_09179</name>
</gene>
<evidence type="ECO:0000256" key="16">
    <source>
        <dbReference type="SAM" id="MobiDB-lite"/>
    </source>
</evidence>
<dbReference type="EC" id="2.7.4.24" evidence="3 14"/>
<dbReference type="InterPro" id="IPR029033">
    <property type="entry name" value="His_PPase_superfam"/>
</dbReference>
<keyword evidence="9 14" id="KW-0067">ATP-binding</keyword>
<dbReference type="FunFam" id="3.40.50.11950:FF:000002">
    <property type="entry name" value="Inositol hexakisphosphate and diphosphoinositol-pentakisphosphate kinase"/>
    <property type="match status" value="1"/>
</dbReference>
<dbReference type="InterPro" id="IPR040557">
    <property type="entry name" value="VIP1_N"/>
</dbReference>
<dbReference type="SUPFAM" id="SSF53254">
    <property type="entry name" value="Phosphoglycerate mutase-like"/>
    <property type="match status" value="1"/>
</dbReference>
<dbReference type="Gene3D" id="3.30.470.20">
    <property type="entry name" value="ATP-grasp fold, B domain"/>
    <property type="match status" value="1"/>
</dbReference>
<evidence type="ECO:0000256" key="5">
    <source>
        <dbReference type="ARBA" id="ARBA00022553"/>
    </source>
</evidence>
<feature type="compositionally biased region" description="Basic and acidic residues" evidence="16">
    <location>
        <begin position="895"/>
        <end position="906"/>
    </location>
</feature>
<evidence type="ECO:0000256" key="9">
    <source>
        <dbReference type="ARBA" id="ARBA00022840"/>
    </source>
</evidence>
<evidence type="ECO:0000256" key="14">
    <source>
        <dbReference type="RuleBase" id="RU365032"/>
    </source>
</evidence>